<reference evidence="3 4" key="1">
    <citation type="journal article" date="2019" name="Sci. Rep.">
        <title>Orb-weaving spider Araneus ventricosus genome elucidates the spidroin gene catalogue.</title>
        <authorList>
            <person name="Kono N."/>
            <person name="Nakamura H."/>
            <person name="Ohtoshi R."/>
            <person name="Moran D.A.P."/>
            <person name="Shinohara A."/>
            <person name="Yoshida Y."/>
            <person name="Fujiwara M."/>
            <person name="Mori M."/>
            <person name="Tomita M."/>
            <person name="Arakawa K."/>
        </authorList>
    </citation>
    <scope>NUCLEOTIDE SEQUENCE [LARGE SCALE GENOMIC DNA]</scope>
</reference>
<dbReference type="Proteomes" id="UP000499080">
    <property type="component" value="Unassembled WGS sequence"/>
</dbReference>
<evidence type="ECO:0000259" key="2">
    <source>
        <dbReference type="PROSITE" id="PS50144"/>
    </source>
</evidence>
<dbReference type="SMART" id="SM00061">
    <property type="entry name" value="MATH"/>
    <property type="match status" value="1"/>
</dbReference>
<protein>
    <recommendedName>
        <fullName evidence="2">MATH domain-containing protein</fullName>
    </recommendedName>
</protein>
<comment type="caution">
    <text evidence="3">The sequence shown here is derived from an EMBL/GenBank/DDBJ whole genome shotgun (WGS) entry which is preliminary data.</text>
</comment>
<dbReference type="InterPro" id="IPR008974">
    <property type="entry name" value="TRAF-like"/>
</dbReference>
<proteinExistence type="predicted"/>
<dbReference type="EMBL" id="BGPR01000386">
    <property type="protein sequence ID" value="GBM17323.1"/>
    <property type="molecule type" value="Genomic_DNA"/>
</dbReference>
<name>A0A4Y2DKJ7_ARAVE</name>
<dbReference type="CDD" id="cd00121">
    <property type="entry name" value="MATH"/>
    <property type="match status" value="1"/>
</dbReference>
<dbReference type="InterPro" id="IPR002083">
    <property type="entry name" value="MATH/TRAF_dom"/>
</dbReference>
<dbReference type="PROSITE" id="PS50144">
    <property type="entry name" value="MATH"/>
    <property type="match status" value="1"/>
</dbReference>
<evidence type="ECO:0000313" key="3">
    <source>
        <dbReference type="EMBL" id="GBM17323.1"/>
    </source>
</evidence>
<dbReference type="SUPFAM" id="SSF49599">
    <property type="entry name" value="TRAF domain-like"/>
    <property type="match status" value="1"/>
</dbReference>
<keyword evidence="1" id="KW-0812">Transmembrane</keyword>
<accession>A0A4Y2DKJ7</accession>
<dbReference type="Gene3D" id="2.60.210.10">
    <property type="entry name" value="Apoptosis, Tumor Necrosis Factor Receptor Associated Protein 2, Chain A"/>
    <property type="match status" value="1"/>
</dbReference>
<feature type="transmembrane region" description="Helical" evidence="1">
    <location>
        <begin position="329"/>
        <end position="348"/>
    </location>
</feature>
<feature type="domain" description="MATH" evidence="2">
    <location>
        <begin position="11"/>
        <end position="140"/>
    </location>
</feature>
<keyword evidence="4" id="KW-1185">Reference proteome</keyword>
<evidence type="ECO:0000313" key="4">
    <source>
        <dbReference type="Proteomes" id="UP000499080"/>
    </source>
</evidence>
<keyword evidence="1" id="KW-1133">Transmembrane helix</keyword>
<evidence type="ECO:0000256" key="1">
    <source>
        <dbReference type="SAM" id="Phobius"/>
    </source>
</evidence>
<organism evidence="3 4">
    <name type="scientific">Araneus ventricosus</name>
    <name type="common">Orbweaver spider</name>
    <name type="synonym">Epeira ventricosa</name>
    <dbReference type="NCBI Taxonomy" id="182803"/>
    <lineage>
        <taxon>Eukaryota</taxon>
        <taxon>Metazoa</taxon>
        <taxon>Ecdysozoa</taxon>
        <taxon>Arthropoda</taxon>
        <taxon>Chelicerata</taxon>
        <taxon>Arachnida</taxon>
        <taxon>Araneae</taxon>
        <taxon>Araneomorphae</taxon>
        <taxon>Entelegynae</taxon>
        <taxon>Araneoidea</taxon>
        <taxon>Araneidae</taxon>
        <taxon>Araneus</taxon>
    </lineage>
</organism>
<dbReference type="AlphaFoldDB" id="A0A4Y2DKJ7"/>
<dbReference type="Pfam" id="PF22486">
    <property type="entry name" value="MATH_2"/>
    <property type="match status" value="1"/>
</dbReference>
<keyword evidence="1" id="KW-0472">Membrane</keyword>
<gene>
    <name evidence="3" type="ORF">AVEN_237303_1</name>
</gene>
<sequence length="350" mass="41127">MAAFHEEQGIGYSFEWKIENFSYIWHKTGEKIVSPAFVIDRFENTKWTLNLYPRGDKNENYIGFYLKRKDVRGSKDIEIQCELQFLTEDGMVLRGYRDRKAIFGKDMARGYEEFIKRQTVFFDEKETYLANDTLTALCIIKSNHKRVKLIKKFFARTIIKVNRTSFYWNIGRFRNLEGDRKISHDIRSLKNKDLLTCNFYMSGEQFSPKSANVSISVHDKKIKFLILKVFLVDISGEKVKCGQQFYFNGFSKHVTLLLPFTKKFIIENRNKYLKDGDLRLQCECAYSTGFAFEATETIDFGIISSENSNKAFENVYNNLEQPNFFDTKFLNEVFITIVFLISIIGYLCQL</sequence>